<comment type="caution">
    <text evidence="1">The sequence shown here is derived from an EMBL/GenBank/DDBJ whole genome shotgun (WGS) entry which is preliminary data.</text>
</comment>
<protein>
    <submittedName>
        <fullName evidence="1">Uncharacterized protein</fullName>
    </submittedName>
</protein>
<name>A0ACC1HHY1_9FUNG</name>
<sequence>MMIAASRFMSKRRVFMGALFVAAVAGFYIILTTLYLQYQDSIGVDTGDVKTLLVTEHFAFLKNRTIHYQSADNAWACQNVPFDPSVYTLRPSPPPITYKDIAQLPLSTQQRHKRVHVSTPLLVLPVDHGNIHMPHPDIPLCVRVVVPPPLSATALSSGAVDIRNVYTPLMDHGWDSITLEFIGVSTGITVPVVLRPTINGQVIDSNLDPFALHFYEGEVLLRDKDVYRPVGYVEFQTGLWNFEPGLPLPNYSPVPLAVAMRSDLNGTAGPASTDNSSTEDQDSLITSIPPLSSPSPSPSTQSHLEQSPSQSPSQPSDIITVSLLVSKDHAYHLENYLSLPFCTMPNPKGRWLPVSMLPFDKSHVAGQIDNLDRAFIPYNCRLKRYTETDFVGCLKGRYPDSHWFGDSNIRRALKKITSLGTWCTNVSERSTRNCICEDSAENFGPFNHWFRDNLIYINTTHQGIPVLQSNYLLVGDNYTQVSSLFHADARINFHKFDGLSHYNNPPWYEVFDPAPHFQHPLMTLTPELLVVSLTNWDVAFMTFSDYASQLNLFINKLQGMYPVNRTYTMVWRTGQYYCCRIDPTKHQRRYSTERIRHFDEYTYMQLKKVWPDLLKWDVNYLQATRQHDERVTSSECASGHSNSYMVDVENQLLFNALCNGIELDDIDL</sequence>
<evidence type="ECO:0000313" key="2">
    <source>
        <dbReference type="Proteomes" id="UP001145114"/>
    </source>
</evidence>
<organism evidence="1 2">
    <name type="scientific">Spiromyces aspiralis</name>
    <dbReference type="NCBI Taxonomy" id="68401"/>
    <lineage>
        <taxon>Eukaryota</taxon>
        <taxon>Fungi</taxon>
        <taxon>Fungi incertae sedis</taxon>
        <taxon>Zoopagomycota</taxon>
        <taxon>Kickxellomycotina</taxon>
        <taxon>Kickxellomycetes</taxon>
        <taxon>Kickxellales</taxon>
        <taxon>Kickxellaceae</taxon>
        <taxon>Spiromyces</taxon>
    </lineage>
</organism>
<evidence type="ECO:0000313" key="1">
    <source>
        <dbReference type="EMBL" id="KAJ1674723.1"/>
    </source>
</evidence>
<gene>
    <name evidence="1" type="ORF">EV182_002694</name>
</gene>
<reference evidence="1" key="1">
    <citation type="submission" date="2022-06" db="EMBL/GenBank/DDBJ databases">
        <title>Phylogenomic reconstructions and comparative analyses of Kickxellomycotina fungi.</title>
        <authorList>
            <person name="Reynolds N.K."/>
            <person name="Stajich J.E."/>
            <person name="Barry K."/>
            <person name="Grigoriev I.V."/>
            <person name="Crous P."/>
            <person name="Smith M.E."/>
        </authorList>
    </citation>
    <scope>NUCLEOTIDE SEQUENCE</scope>
    <source>
        <strain evidence="1">RSA 2271</strain>
    </source>
</reference>
<dbReference type="EMBL" id="JAMZIH010005731">
    <property type="protein sequence ID" value="KAJ1674723.1"/>
    <property type="molecule type" value="Genomic_DNA"/>
</dbReference>
<dbReference type="Proteomes" id="UP001145114">
    <property type="component" value="Unassembled WGS sequence"/>
</dbReference>
<proteinExistence type="predicted"/>
<keyword evidence="2" id="KW-1185">Reference proteome</keyword>
<accession>A0ACC1HHY1</accession>